<feature type="region of interest" description="Disordered" evidence="1">
    <location>
        <begin position="412"/>
        <end position="441"/>
    </location>
</feature>
<accession>A0ABM8U9T4</accession>
<comment type="caution">
    <text evidence="2">The sequence shown here is derived from an EMBL/GenBank/DDBJ whole genome shotgun (WGS) entry which is preliminary data.</text>
</comment>
<evidence type="ECO:0000313" key="3">
    <source>
        <dbReference type="Proteomes" id="UP000789752"/>
    </source>
</evidence>
<organism evidence="2 3">
    <name type="scientific">Paraburkholderia gardini</name>
    <dbReference type="NCBI Taxonomy" id="2823469"/>
    <lineage>
        <taxon>Bacteria</taxon>
        <taxon>Pseudomonadati</taxon>
        <taxon>Pseudomonadota</taxon>
        <taxon>Betaproteobacteria</taxon>
        <taxon>Burkholderiales</taxon>
        <taxon>Burkholderiaceae</taxon>
        <taxon>Paraburkholderia</taxon>
    </lineage>
</organism>
<reference evidence="2 3" key="1">
    <citation type="submission" date="2021-04" db="EMBL/GenBank/DDBJ databases">
        <authorList>
            <person name="Vanwijnsberghe S."/>
        </authorList>
    </citation>
    <scope>NUCLEOTIDE SEQUENCE [LARGE SCALE GENOMIC DNA]</scope>
    <source>
        <strain evidence="2 3">LMG 32171</strain>
    </source>
</reference>
<gene>
    <name evidence="2" type="ORF">R54767_04705</name>
</gene>
<keyword evidence="3" id="KW-1185">Reference proteome</keyword>
<proteinExistence type="predicted"/>
<dbReference type="Proteomes" id="UP000789752">
    <property type="component" value="Unassembled WGS sequence"/>
</dbReference>
<evidence type="ECO:0000313" key="2">
    <source>
        <dbReference type="EMBL" id="CAG4920351.1"/>
    </source>
</evidence>
<dbReference type="EMBL" id="CAJQYY010000034">
    <property type="protein sequence ID" value="CAG4920351.1"/>
    <property type="molecule type" value="Genomic_DNA"/>
</dbReference>
<evidence type="ECO:0000256" key="1">
    <source>
        <dbReference type="SAM" id="MobiDB-lite"/>
    </source>
</evidence>
<sequence>MAEKVVLRIPVDSEEFDGFLERYHAYQESVAKSPEQWRDVNAEINLLGGSFEKAASESAKIEKSLSSQKLTGAGGTIAALEKSSARTAKSWEATAKSLEKSSRFMAALSRGSINLAAFGGVLGATAGAAAAVGGAVAASASDIAGQNQEARSLDLPIGATKDFAAQFERFGLKSADLSKFADAAADVSKWQPLITAGLTPHEIQTYDPERLAYEFDKRASAQYREDKAQGRPAGSIAEARGYTQLLGLDQIRTGASYSDTDFDKAQQAYKTQLPKFEIDEKDAQKATDAKSALDSNFDIAKNRIESAFTELTPEVIKASNAFTDLTVSFLKSKELKKFLDELPNHLNEADAGATWLNDKIIAAQRGDFDPKFIHGDSDKQQKSIQDNYKKWLDSDHKAGVLAHDTGAGFWPWDSRTDKEKSNTTTTGSVTPSSAARLNNPGNLRVPGSTTEFQKFASKQAGLSAMDRQLNLYYTRDHLSSIEQILTKYAPTSENDTAGYIADVSGKTGFRADEKLNLSDLKTRAALEAAMIQHESSNFKEMNADYIAQALSKGITVKTVKDTTPTNAAPVSYSPARPSNDGRMAPVNINLNINSRPGADIGLSTGALPY</sequence>
<name>A0ABM8U9T4_9BURK</name>
<protein>
    <submittedName>
        <fullName evidence="2">Uncharacterized protein</fullName>
    </submittedName>
</protein>
<feature type="compositionally biased region" description="Polar residues" evidence="1">
    <location>
        <begin position="422"/>
        <end position="441"/>
    </location>
</feature>